<accession>A0A0A1TUB8</accession>
<sequence length="384" mass="44272">MLREMKCKTINTNTKQRLVETLLDFNKYTDCQVEELITSEALLNELNKLDKIKTKNSINVFVKASSVTNEYLHFVNSLGDIHQLKENDVQKRYELTRVTSAYELNYNVDILQNTPIEKQQSNVSVLWGQCLSTNESDTFENENTLKIVIEPTLSEMYLVSVIDNTKTIKRLCSFEILPSFIQEIIISKISHNLNIREPIKQRETIIYGLNNFTEPKLKTGFAKSFFNTNHMSLAIQSKFGSDFVEIKKMINTRQTTGLISKSTPISPPEHKYRPLSVILPTKSGRIDLSGLRNSPDFLIERPHRKTFQKTPIQKEKSCDLIEHKTVEKEEKVEISKEVKEQRNEATNPVVTEQNVMMHTTNVARKKFVGRRGQINTKTTESLIK</sequence>
<organism evidence="1 2">
    <name type="scientific">Entamoeba invadens IP1</name>
    <dbReference type="NCBI Taxonomy" id="370355"/>
    <lineage>
        <taxon>Eukaryota</taxon>
        <taxon>Amoebozoa</taxon>
        <taxon>Evosea</taxon>
        <taxon>Archamoebae</taxon>
        <taxon>Mastigamoebida</taxon>
        <taxon>Entamoebidae</taxon>
        <taxon>Entamoeba</taxon>
    </lineage>
</organism>
<gene>
    <name evidence="1" type="ORF">EIN_068490</name>
</gene>
<dbReference type="VEuPathDB" id="AmoebaDB:EIN_068490"/>
<name>A0A0A1TUB8_ENTIV</name>
<dbReference type="AlphaFoldDB" id="A0A0A1TUB8"/>
<protein>
    <submittedName>
        <fullName evidence="1">Uncharacterized protein</fullName>
    </submittedName>
</protein>
<dbReference type="EMBL" id="KB207267">
    <property type="protein sequence ID" value="ELP83545.1"/>
    <property type="molecule type" value="Genomic_DNA"/>
</dbReference>
<dbReference type="RefSeq" id="XP_004182891.1">
    <property type="nucleotide sequence ID" value="XM_004182843.1"/>
</dbReference>
<evidence type="ECO:0000313" key="2">
    <source>
        <dbReference type="Proteomes" id="UP000014680"/>
    </source>
</evidence>
<dbReference type="Proteomes" id="UP000014680">
    <property type="component" value="Unassembled WGS sequence"/>
</dbReference>
<proteinExistence type="predicted"/>
<keyword evidence="2" id="KW-1185">Reference proteome</keyword>
<evidence type="ECO:0000313" key="1">
    <source>
        <dbReference type="EMBL" id="ELP83545.1"/>
    </source>
</evidence>
<reference evidence="1 2" key="1">
    <citation type="submission" date="2012-10" db="EMBL/GenBank/DDBJ databases">
        <authorList>
            <person name="Zafar N."/>
            <person name="Inman J."/>
            <person name="Hall N."/>
            <person name="Lorenzi H."/>
            <person name="Caler E."/>
        </authorList>
    </citation>
    <scope>NUCLEOTIDE SEQUENCE [LARGE SCALE GENOMIC DNA]</scope>
    <source>
        <strain evidence="1 2">IP1</strain>
    </source>
</reference>
<dbReference type="GeneID" id="14882518"/>
<dbReference type="KEGG" id="eiv:EIN_068490"/>